<sequence length="115" mass="13140">MMFSAMLTDAFHGSDTRIDIRYWTDAKIFNLRRLQMKTKLQEVNGQALQAVDKFTYLSTTLSCAVHIDDETNARIAKASVAFNRLYASVWECKGINQQTKPKVYKASVANPDVWM</sequence>
<comment type="caution">
    <text evidence="1">The sequence shown here is derived from an EMBL/GenBank/DDBJ whole genome shotgun (WGS) entry which is preliminary data.</text>
</comment>
<evidence type="ECO:0000313" key="1">
    <source>
        <dbReference type="EMBL" id="KYO28513.1"/>
    </source>
</evidence>
<dbReference type="PANTHER" id="PTHR47027">
    <property type="entry name" value="REVERSE TRANSCRIPTASE DOMAIN-CONTAINING PROTEIN"/>
    <property type="match status" value="1"/>
</dbReference>
<dbReference type="AlphaFoldDB" id="A0A151MVC8"/>
<dbReference type="PANTHER" id="PTHR47027:SF26">
    <property type="entry name" value="REVERSE TRANSCRIPTASE DOMAIN-CONTAINING PROTEIN"/>
    <property type="match status" value="1"/>
</dbReference>
<dbReference type="EMBL" id="AKHW03004889">
    <property type="protein sequence ID" value="KYO28513.1"/>
    <property type="molecule type" value="Genomic_DNA"/>
</dbReference>
<name>A0A151MVC8_ALLMI</name>
<dbReference type="Proteomes" id="UP000050525">
    <property type="component" value="Unassembled WGS sequence"/>
</dbReference>
<reference evidence="1 2" key="1">
    <citation type="journal article" date="2012" name="Genome Biol.">
        <title>Sequencing three crocodilian genomes to illuminate the evolution of archosaurs and amniotes.</title>
        <authorList>
            <person name="St John J.A."/>
            <person name="Braun E.L."/>
            <person name="Isberg S.R."/>
            <person name="Miles L.G."/>
            <person name="Chong A.Y."/>
            <person name="Gongora J."/>
            <person name="Dalzell P."/>
            <person name="Moran C."/>
            <person name="Bed'hom B."/>
            <person name="Abzhanov A."/>
            <person name="Burgess S.C."/>
            <person name="Cooksey A.M."/>
            <person name="Castoe T.A."/>
            <person name="Crawford N.G."/>
            <person name="Densmore L.D."/>
            <person name="Drew J.C."/>
            <person name="Edwards S.V."/>
            <person name="Faircloth B.C."/>
            <person name="Fujita M.K."/>
            <person name="Greenwold M.J."/>
            <person name="Hoffmann F.G."/>
            <person name="Howard J.M."/>
            <person name="Iguchi T."/>
            <person name="Janes D.E."/>
            <person name="Khan S.Y."/>
            <person name="Kohno S."/>
            <person name="de Koning A.J."/>
            <person name="Lance S.L."/>
            <person name="McCarthy F.M."/>
            <person name="McCormack J.E."/>
            <person name="Merchant M.E."/>
            <person name="Peterson D.G."/>
            <person name="Pollock D.D."/>
            <person name="Pourmand N."/>
            <person name="Raney B.J."/>
            <person name="Roessler K.A."/>
            <person name="Sanford J.R."/>
            <person name="Sawyer R.H."/>
            <person name="Schmidt C.J."/>
            <person name="Triplett E.W."/>
            <person name="Tuberville T.D."/>
            <person name="Venegas-Anaya M."/>
            <person name="Howard J.T."/>
            <person name="Jarvis E.D."/>
            <person name="Guillette L.J.Jr."/>
            <person name="Glenn T.C."/>
            <person name="Green R.E."/>
            <person name="Ray D.A."/>
        </authorList>
    </citation>
    <scope>NUCLEOTIDE SEQUENCE [LARGE SCALE GENOMIC DNA]</scope>
    <source>
        <strain evidence="1">KSC_2009_1</strain>
    </source>
</reference>
<organism evidence="1 2">
    <name type="scientific">Alligator mississippiensis</name>
    <name type="common">American alligator</name>
    <dbReference type="NCBI Taxonomy" id="8496"/>
    <lineage>
        <taxon>Eukaryota</taxon>
        <taxon>Metazoa</taxon>
        <taxon>Chordata</taxon>
        <taxon>Craniata</taxon>
        <taxon>Vertebrata</taxon>
        <taxon>Euteleostomi</taxon>
        <taxon>Archelosauria</taxon>
        <taxon>Archosauria</taxon>
        <taxon>Crocodylia</taxon>
        <taxon>Alligatoridae</taxon>
        <taxon>Alligatorinae</taxon>
        <taxon>Alligator</taxon>
    </lineage>
</organism>
<proteinExistence type="predicted"/>
<accession>A0A151MVC8</accession>
<evidence type="ECO:0000313" key="2">
    <source>
        <dbReference type="Proteomes" id="UP000050525"/>
    </source>
</evidence>
<gene>
    <name evidence="1" type="ORF">Y1Q_0005319</name>
</gene>
<keyword evidence="2" id="KW-1185">Reference proteome</keyword>
<protein>
    <submittedName>
        <fullName evidence="1">Uncharacterized protein</fullName>
    </submittedName>
</protein>